<dbReference type="Gene3D" id="3.30.420.10">
    <property type="entry name" value="Ribonuclease H-like superfamily/Ribonuclease H"/>
    <property type="match status" value="1"/>
</dbReference>
<accession>A0AAV4NVN0</accession>
<evidence type="ECO:0000313" key="3">
    <source>
        <dbReference type="Proteomes" id="UP001054945"/>
    </source>
</evidence>
<feature type="compositionally biased region" description="Basic and acidic residues" evidence="1">
    <location>
        <begin position="8"/>
        <end position="21"/>
    </location>
</feature>
<feature type="region of interest" description="Disordered" evidence="1">
    <location>
        <begin position="1"/>
        <end position="21"/>
    </location>
</feature>
<comment type="caution">
    <text evidence="2">The sequence shown here is derived from an EMBL/GenBank/DDBJ whole genome shotgun (WGS) entry which is preliminary data.</text>
</comment>
<protein>
    <recommendedName>
        <fullName evidence="4">Integrase catalytic domain-containing protein</fullName>
    </recommendedName>
</protein>
<proteinExistence type="predicted"/>
<dbReference type="InterPro" id="IPR036397">
    <property type="entry name" value="RNaseH_sf"/>
</dbReference>
<evidence type="ECO:0000313" key="2">
    <source>
        <dbReference type="EMBL" id="GIX87800.1"/>
    </source>
</evidence>
<name>A0AAV4NVN0_CAEEX</name>
<dbReference type="AlphaFoldDB" id="A0AAV4NVN0"/>
<dbReference type="Proteomes" id="UP001054945">
    <property type="component" value="Unassembled WGS sequence"/>
</dbReference>
<sequence>MCTWGKGTENRDKKMSRETGDEIKKPIKENLLSVCRIEETEWWSTLREVYCKSKCVKFESLIEEFNYLLIQSGISRQLAVPKTPEQNDVAEKMNPTLFNMARCLFLEFAFRMHYGQMWKNPYTMFM</sequence>
<dbReference type="EMBL" id="BPLR01003713">
    <property type="protein sequence ID" value="GIX87800.1"/>
    <property type="molecule type" value="Genomic_DNA"/>
</dbReference>
<dbReference type="SUPFAM" id="SSF53098">
    <property type="entry name" value="Ribonuclease H-like"/>
    <property type="match status" value="1"/>
</dbReference>
<dbReference type="GO" id="GO:0003676">
    <property type="term" value="F:nucleic acid binding"/>
    <property type="evidence" value="ECO:0007669"/>
    <property type="project" value="InterPro"/>
</dbReference>
<reference evidence="2 3" key="1">
    <citation type="submission" date="2021-06" db="EMBL/GenBank/DDBJ databases">
        <title>Caerostris extrusa draft genome.</title>
        <authorList>
            <person name="Kono N."/>
            <person name="Arakawa K."/>
        </authorList>
    </citation>
    <scope>NUCLEOTIDE SEQUENCE [LARGE SCALE GENOMIC DNA]</scope>
</reference>
<organism evidence="2 3">
    <name type="scientific">Caerostris extrusa</name>
    <name type="common">Bark spider</name>
    <name type="synonym">Caerostris bankana</name>
    <dbReference type="NCBI Taxonomy" id="172846"/>
    <lineage>
        <taxon>Eukaryota</taxon>
        <taxon>Metazoa</taxon>
        <taxon>Ecdysozoa</taxon>
        <taxon>Arthropoda</taxon>
        <taxon>Chelicerata</taxon>
        <taxon>Arachnida</taxon>
        <taxon>Araneae</taxon>
        <taxon>Araneomorphae</taxon>
        <taxon>Entelegynae</taxon>
        <taxon>Araneoidea</taxon>
        <taxon>Araneidae</taxon>
        <taxon>Caerostris</taxon>
    </lineage>
</organism>
<keyword evidence="3" id="KW-1185">Reference proteome</keyword>
<evidence type="ECO:0008006" key="4">
    <source>
        <dbReference type="Google" id="ProtNLM"/>
    </source>
</evidence>
<gene>
    <name evidence="2" type="ORF">CEXT_705101</name>
</gene>
<dbReference type="InterPro" id="IPR012337">
    <property type="entry name" value="RNaseH-like_sf"/>
</dbReference>
<evidence type="ECO:0000256" key="1">
    <source>
        <dbReference type="SAM" id="MobiDB-lite"/>
    </source>
</evidence>